<reference evidence="2" key="2">
    <citation type="submission" date="2023-05" db="EMBL/GenBank/DDBJ databases">
        <authorList>
            <consortium name="Lawrence Berkeley National Laboratory"/>
            <person name="Steindorff A."/>
            <person name="Hensen N."/>
            <person name="Bonometti L."/>
            <person name="Westerberg I."/>
            <person name="Brannstrom I.O."/>
            <person name="Guillou S."/>
            <person name="Cros-Aarteil S."/>
            <person name="Calhoun S."/>
            <person name="Haridas S."/>
            <person name="Kuo A."/>
            <person name="Mondo S."/>
            <person name="Pangilinan J."/>
            <person name="Riley R."/>
            <person name="Labutti K."/>
            <person name="Andreopoulos B."/>
            <person name="Lipzen A."/>
            <person name="Chen C."/>
            <person name="Yanf M."/>
            <person name="Daum C."/>
            <person name="Ng V."/>
            <person name="Clum A."/>
            <person name="Ohm R."/>
            <person name="Martin F."/>
            <person name="Silar P."/>
            <person name="Natvig D."/>
            <person name="Lalanne C."/>
            <person name="Gautier V."/>
            <person name="Ament-Velasquez S.L."/>
            <person name="Kruys A."/>
            <person name="Hutchinson M.I."/>
            <person name="Powell A.J."/>
            <person name="Barry K."/>
            <person name="Miller A.N."/>
            <person name="Grigoriev I.V."/>
            <person name="Debuchy R."/>
            <person name="Gladieux P."/>
            <person name="Thoren M.H."/>
            <person name="Johannesson H."/>
        </authorList>
    </citation>
    <scope>NUCLEOTIDE SEQUENCE</scope>
    <source>
        <strain evidence="2">PSN243</strain>
    </source>
</reference>
<reference evidence="2" key="1">
    <citation type="journal article" date="2023" name="Mol. Phylogenet. Evol.">
        <title>Genome-scale phylogeny and comparative genomics of the fungal order Sordariales.</title>
        <authorList>
            <person name="Hensen N."/>
            <person name="Bonometti L."/>
            <person name="Westerberg I."/>
            <person name="Brannstrom I.O."/>
            <person name="Guillou S."/>
            <person name="Cros-Aarteil S."/>
            <person name="Calhoun S."/>
            <person name="Haridas S."/>
            <person name="Kuo A."/>
            <person name="Mondo S."/>
            <person name="Pangilinan J."/>
            <person name="Riley R."/>
            <person name="LaButti K."/>
            <person name="Andreopoulos B."/>
            <person name="Lipzen A."/>
            <person name="Chen C."/>
            <person name="Yan M."/>
            <person name="Daum C."/>
            <person name="Ng V."/>
            <person name="Clum A."/>
            <person name="Steindorff A."/>
            <person name="Ohm R.A."/>
            <person name="Martin F."/>
            <person name="Silar P."/>
            <person name="Natvig D.O."/>
            <person name="Lalanne C."/>
            <person name="Gautier V."/>
            <person name="Ament-Velasquez S.L."/>
            <person name="Kruys A."/>
            <person name="Hutchinson M.I."/>
            <person name="Powell A.J."/>
            <person name="Barry K."/>
            <person name="Miller A.N."/>
            <person name="Grigoriev I.V."/>
            <person name="Debuchy R."/>
            <person name="Gladieux P."/>
            <person name="Hiltunen Thoren M."/>
            <person name="Johannesson H."/>
        </authorList>
    </citation>
    <scope>NUCLEOTIDE SEQUENCE</scope>
    <source>
        <strain evidence="2">PSN243</strain>
    </source>
</reference>
<dbReference type="AlphaFoldDB" id="A0AAV9GG65"/>
<evidence type="ECO:0000313" key="3">
    <source>
        <dbReference type="Proteomes" id="UP001321760"/>
    </source>
</evidence>
<feature type="signal peptide" evidence="1">
    <location>
        <begin position="1"/>
        <end position="22"/>
    </location>
</feature>
<proteinExistence type="predicted"/>
<gene>
    <name evidence="2" type="ORF">QBC34DRAFT_467738</name>
</gene>
<sequence>MVRSILSAIALAALALLPTALAAPPAAVGTTAGTDTSLDTKGTHAPESWCCRPGCTGCLNISCRDDHNGCFNIIIWTTCCAAELNKETGVYTNVNGEVITMFDKAYAGNLKYVL</sequence>
<keyword evidence="3" id="KW-1185">Reference proteome</keyword>
<accession>A0AAV9GG65</accession>
<organism evidence="2 3">
    <name type="scientific">Podospora aff. communis PSN243</name>
    <dbReference type="NCBI Taxonomy" id="3040156"/>
    <lineage>
        <taxon>Eukaryota</taxon>
        <taxon>Fungi</taxon>
        <taxon>Dikarya</taxon>
        <taxon>Ascomycota</taxon>
        <taxon>Pezizomycotina</taxon>
        <taxon>Sordariomycetes</taxon>
        <taxon>Sordariomycetidae</taxon>
        <taxon>Sordariales</taxon>
        <taxon>Podosporaceae</taxon>
        <taxon>Podospora</taxon>
    </lineage>
</organism>
<dbReference type="EMBL" id="MU865951">
    <property type="protein sequence ID" value="KAK4447197.1"/>
    <property type="molecule type" value="Genomic_DNA"/>
</dbReference>
<protein>
    <submittedName>
        <fullName evidence="2">Uncharacterized protein</fullName>
    </submittedName>
</protein>
<feature type="chain" id="PRO_5043496866" evidence="1">
    <location>
        <begin position="23"/>
        <end position="114"/>
    </location>
</feature>
<dbReference type="Proteomes" id="UP001321760">
    <property type="component" value="Unassembled WGS sequence"/>
</dbReference>
<name>A0AAV9GG65_9PEZI</name>
<evidence type="ECO:0000256" key="1">
    <source>
        <dbReference type="SAM" id="SignalP"/>
    </source>
</evidence>
<comment type="caution">
    <text evidence="2">The sequence shown here is derived from an EMBL/GenBank/DDBJ whole genome shotgun (WGS) entry which is preliminary data.</text>
</comment>
<keyword evidence="1" id="KW-0732">Signal</keyword>
<evidence type="ECO:0000313" key="2">
    <source>
        <dbReference type="EMBL" id="KAK4447197.1"/>
    </source>
</evidence>